<keyword evidence="3 5" id="KW-0456">Lyase</keyword>
<proteinExistence type="inferred from homology"/>
<evidence type="ECO:0000313" key="6">
    <source>
        <dbReference type="Proteomes" id="UP000315750"/>
    </source>
</evidence>
<organism evidence="5 6">
    <name type="scientific">Aeoliella mucimassa</name>
    <dbReference type="NCBI Taxonomy" id="2527972"/>
    <lineage>
        <taxon>Bacteria</taxon>
        <taxon>Pseudomonadati</taxon>
        <taxon>Planctomycetota</taxon>
        <taxon>Planctomycetia</taxon>
        <taxon>Pirellulales</taxon>
        <taxon>Lacipirellulaceae</taxon>
        <taxon>Aeoliella</taxon>
    </lineage>
</organism>
<dbReference type="GO" id="GO:0046872">
    <property type="term" value="F:metal ion binding"/>
    <property type="evidence" value="ECO:0007669"/>
    <property type="project" value="UniProtKB-KW"/>
</dbReference>
<feature type="domain" description="HpcH/HpaI aldolase/citrate lyase" evidence="4">
    <location>
        <begin position="22"/>
        <end position="239"/>
    </location>
</feature>
<protein>
    <submittedName>
        <fullName evidence="5">2-keto-3-deoxy-L-rhamnonate aldolase</fullName>
        <ecNumber evidence="5">4.1.2.53</ecNumber>
    </submittedName>
</protein>
<sequence length="256" mass="28278">MHESKVLERIRNNETACGVTLHLHDPSLFEMTASLDYDAIWLDLEHHSENGVHISELIRATRAGGQTDVIVRPGRGEFARMARLLEVGAHGIMYPGCTSVAEAEEVVRWAKFAPLGSRGFDGSNVDSNFMGRPMTEYLEWANANTFVIIQIEDIQTVELAHDIAKVDGVDMLMLGPADLSVRLGYPGQMDHPMVAEAQRRVVEAAQNAGKNWAITTRGPEHARQMSEAGAKLVFQGADVVFIKNALVNAIREFRQS</sequence>
<reference evidence="5 6" key="1">
    <citation type="submission" date="2019-02" db="EMBL/GenBank/DDBJ databases">
        <title>Deep-cultivation of Planctomycetes and their phenomic and genomic characterization uncovers novel biology.</title>
        <authorList>
            <person name="Wiegand S."/>
            <person name="Jogler M."/>
            <person name="Boedeker C."/>
            <person name="Pinto D."/>
            <person name="Vollmers J."/>
            <person name="Rivas-Marin E."/>
            <person name="Kohn T."/>
            <person name="Peeters S.H."/>
            <person name="Heuer A."/>
            <person name="Rast P."/>
            <person name="Oberbeckmann S."/>
            <person name="Bunk B."/>
            <person name="Jeske O."/>
            <person name="Meyerdierks A."/>
            <person name="Storesund J.E."/>
            <person name="Kallscheuer N."/>
            <person name="Luecker S."/>
            <person name="Lage O.M."/>
            <person name="Pohl T."/>
            <person name="Merkel B.J."/>
            <person name="Hornburger P."/>
            <person name="Mueller R.-W."/>
            <person name="Bruemmer F."/>
            <person name="Labrenz M."/>
            <person name="Spormann A.M."/>
            <person name="Op den Camp H."/>
            <person name="Overmann J."/>
            <person name="Amann R."/>
            <person name="Jetten M.S.M."/>
            <person name="Mascher T."/>
            <person name="Medema M.H."/>
            <person name="Devos D.P."/>
            <person name="Kaster A.-K."/>
            <person name="Ovreas L."/>
            <person name="Rohde M."/>
            <person name="Galperin M.Y."/>
            <person name="Jogler C."/>
        </authorList>
    </citation>
    <scope>NUCLEOTIDE SEQUENCE [LARGE SCALE GENOMIC DNA]</scope>
    <source>
        <strain evidence="5 6">Pan181</strain>
    </source>
</reference>
<keyword evidence="6" id="KW-1185">Reference proteome</keyword>
<dbReference type="KEGG" id="amuc:Pan181_30910"/>
<evidence type="ECO:0000256" key="2">
    <source>
        <dbReference type="ARBA" id="ARBA00022723"/>
    </source>
</evidence>
<dbReference type="RefSeq" id="WP_261342230.1">
    <property type="nucleotide sequence ID" value="NZ_CP036278.1"/>
</dbReference>
<dbReference type="PANTHER" id="PTHR30502:SF0">
    <property type="entry name" value="PHOSPHOENOLPYRUVATE CARBOXYLASE FAMILY PROTEIN"/>
    <property type="match status" value="1"/>
</dbReference>
<keyword evidence="2" id="KW-0479">Metal-binding</keyword>
<accession>A0A518AQ82</accession>
<evidence type="ECO:0000313" key="5">
    <source>
        <dbReference type="EMBL" id="QDU56879.1"/>
    </source>
</evidence>
<dbReference type="GO" id="GO:0005737">
    <property type="term" value="C:cytoplasm"/>
    <property type="evidence" value="ECO:0007669"/>
    <property type="project" value="TreeGrafter"/>
</dbReference>
<dbReference type="Pfam" id="PF03328">
    <property type="entry name" value="HpcH_HpaI"/>
    <property type="match status" value="1"/>
</dbReference>
<dbReference type="InterPro" id="IPR040442">
    <property type="entry name" value="Pyrv_kinase-like_dom_sf"/>
</dbReference>
<dbReference type="Proteomes" id="UP000315750">
    <property type="component" value="Chromosome"/>
</dbReference>
<gene>
    <name evidence="5" type="primary">rhmA</name>
    <name evidence="5" type="ORF">Pan181_30910</name>
</gene>
<dbReference type="SUPFAM" id="SSF51621">
    <property type="entry name" value="Phosphoenolpyruvate/pyruvate domain"/>
    <property type="match status" value="1"/>
</dbReference>
<comment type="similarity">
    <text evidence="1">Belongs to the HpcH/HpaI aldolase family.</text>
</comment>
<dbReference type="GO" id="GO:0106099">
    <property type="term" value="F:2-keto-3-deoxy-L-rhamnonate aldolase activity"/>
    <property type="evidence" value="ECO:0007669"/>
    <property type="project" value="UniProtKB-EC"/>
</dbReference>
<dbReference type="InterPro" id="IPR015813">
    <property type="entry name" value="Pyrv/PenolPyrv_kinase-like_dom"/>
</dbReference>
<evidence type="ECO:0000256" key="3">
    <source>
        <dbReference type="ARBA" id="ARBA00023239"/>
    </source>
</evidence>
<dbReference type="AlphaFoldDB" id="A0A518AQ82"/>
<evidence type="ECO:0000256" key="1">
    <source>
        <dbReference type="ARBA" id="ARBA00005568"/>
    </source>
</evidence>
<dbReference type="InterPro" id="IPR050251">
    <property type="entry name" value="HpcH-HpaI_aldolase"/>
</dbReference>
<dbReference type="EMBL" id="CP036278">
    <property type="protein sequence ID" value="QDU56879.1"/>
    <property type="molecule type" value="Genomic_DNA"/>
</dbReference>
<name>A0A518AQ82_9BACT</name>
<dbReference type="PANTHER" id="PTHR30502">
    <property type="entry name" value="2-KETO-3-DEOXY-L-RHAMNONATE ALDOLASE"/>
    <property type="match status" value="1"/>
</dbReference>
<dbReference type="EC" id="4.1.2.53" evidence="5"/>
<evidence type="ECO:0000259" key="4">
    <source>
        <dbReference type="Pfam" id="PF03328"/>
    </source>
</evidence>
<dbReference type="InterPro" id="IPR005000">
    <property type="entry name" value="Aldolase/citrate-lyase_domain"/>
</dbReference>
<dbReference type="Gene3D" id="3.20.20.60">
    <property type="entry name" value="Phosphoenolpyruvate-binding domains"/>
    <property type="match status" value="1"/>
</dbReference>